<gene>
    <name evidence="2" type="ORF">JJB74_27375</name>
</gene>
<dbReference type="GO" id="GO:0016787">
    <property type="term" value="F:hydrolase activity"/>
    <property type="evidence" value="ECO:0007669"/>
    <property type="project" value="UniProtKB-KW"/>
</dbReference>
<comment type="caution">
    <text evidence="2">The sequence shown here is derived from an EMBL/GenBank/DDBJ whole genome shotgun (WGS) entry which is preliminary data.</text>
</comment>
<name>A0A934SWZ1_9BURK</name>
<organism evidence="2 3">
    <name type="scientific">Noviherbaspirillum pedocola</name>
    <dbReference type="NCBI Taxonomy" id="2801341"/>
    <lineage>
        <taxon>Bacteria</taxon>
        <taxon>Pseudomonadati</taxon>
        <taxon>Pseudomonadota</taxon>
        <taxon>Betaproteobacteria</taxon>
        <taxon>Burkholderiales</taxon>
        <taxon>Oxalobacteraceae</taxon>
        <taxon>Noviherbaspirillum</taxon>
    </lineage>
</organism>
<reference evidence="2" key="1">
    <citation type="submission" date="2021-01" db="EMBL/GenBank/DDBJ databases">
        <title>Genome sequence of strain Noviherbaspirillum sp. DKR-6.</title>
        <authorList>
            <person name="Chaudhary D.K."/>
        </authorList>
    </citation>
    <scope>NUCLEOTIDE SEQUENCE</scope>
    <source>
        <strain evidence="2">DKR-6</strain>
    </source>
</reference>
<dbReference type="Gene3D" id="3.40.50.1820">
    <property type="entry name" value="alpha/beta hydrolase"/>
    <property type="match status" value="1"/>
</dbReference>
<dbReference type="AlphaFoldDB" id="A0A934SWZ1"/>
<sequence length="325" mass="34550">MALLFIAVLAPIVMLGIALAFGGPKAVAPMASINDPFRYVDFTDLPPLSSFIARDGSALRYRRYAGSGAAPVGSVILIHGSSASSASMHPLAKAFAGKGYAVYALDMRGHGASGPKGTISYVGQLEDDLEDFVRATSPEQPSTLAGFSAGGGFVLRVAGSQRQNQFQSCLLLSPFLGQDAPTYRPGSGGWVSVGMARVIAIDLLNRIGIAAFNQLPVTAFALNEKARAFLTPAYSFALMSNFRPHRDYTADIRSTQLPCAVLVGEADEVFDATRFEQAFRAQGKNWPVHMVPRLGHIPLTLEPTGLAQAVDAVKKLQRLGNTPSH</sequence>
<dbReference type="EMBL" id="JAEPBG010000020">
    <property type="protein sequence ID" value="MBK4738361.1"/>
    <property type="molecule type" value="Genomic_DNA"/>
</dbReference>
<keyword evidence="3" id="KW-1185">Reference proteome</keyword>
<dbReference type="InterPro" id="IPR022742">
    <property type="entry name" value="Hydrolase_4"/>
</dbReference>
<dbReference type="PANTHER" id="PTHR46438">
    <property type="entry name" value="ALPHA/BETA-HYDROLASES SUPERFAMILY PROTEIN"/>
    <property type="match status" value="1"/>
</dbReference>
<accession>A0A934SWZ1</accession>
<evidence type="ECO:0000313" key="3">
    <source>
        <dbReference type="Proteomes" id="UP000622890"/>
    </source>
</evidence>
<dbReference type="SUPFAM" id="SSF53474">
    <property type="entry name" value="alpha/beta-Hydrolases"/>
    <property type="match status" value="1"/>
</dbReference>
<protein>
    <submittedName>
        <fullName evidence="2">Alpha/beta hydrolase</fullName>
    </submittedName>
</protein>
<feature type="domain" description="Serine aminopeptidase S33" evidence="1">
    <location>
        <begin position="71"/>
        <end position="296"/>
    </location>
</feature>
<evidence type="ECO:0000259" key="1">
    <source>
        <dbReference type="Pfam" id="PF12146"/>
    </source>
</evidence>
<keyword evidence="2" id="KW-0378">Hydrolase</keyword>
<dbReference type="Pfam" id="PF12146">
    <property type="entry name" value="Hydrolase_4"/>
    <property type="match status" value="1"/>
</dbReference>
<dbReference type="Proteomes" id="UP000622890">
    <property type="component" value="Unassembled WGS sequence"/>
</dbReference>
<dbReference type="InterPro" id="IPR029058">
    <property type="entry name" value="AB_hydrolase_fold"/>
</dbReference>
<proteinExistence type="predicted"/>
<evidence type="ECO:0000313" key="2">
    <source>
        <dbReference type="EMBL" id="MBK4738361.1"/>
    </source>
</evidence>